<dbReference type="InterPro" id="IPR021851">
    <property type="entry name" value="DUF3455"/>
</dbReference>
<dbReference type="Proteomes" id="UP000076079">
    <property type="component" value="Chromosome"/>
</dbReference>
<keyword evidence="3" id="KW-1185">Reference proteome</keyword>
<feature type="chain" id="PRO_5007511632" description="DUF3455 domain-containing protein" evidence="1">
    <location>
        <begin position="33"/>
        <end position="198"/>
    </location>
</feature>
<reference evidence="2 3" key="1">
    <citation type="journal article" date="2016" name="Genome Announc.">
        <title>First Complete Genome Sequence of a Subdivision 6 Acidobacterium Strain.</title>
        <authorList>
            <person name="Huang S."/>
            <person name="Vieira S."/>
            <person name="Bunk B."/>
            <person name="Riedel T."/>
            <person name="Sproer C."/>
            <person name="Overmann J."/>
        </authorList>
    </citation>
    <scope>NUCLEOTIDE SEQUENCE [LARGE SCALE GENOMIC DNA]</scope>
    <source>
        <strain evidence="3">DSM 100886 HEG_-6_39</strain>
    </source>
</reference>
<dbReference type="KEGG" id="abac:LuPra_02265"/>
<dbReference type="PANTHER" id="PTHR35567:SF1">
    <property type="entry name" value="CONSERVED FUNGAL PROTEIN (AFU_ORTHOLOGUE AFUA_1G14230)"/>
    <property type="match status" value="1"/>
</dbReference>
<gene>
    <name evidence="2" type="ORF">LuPra_02265</name>
</gene>
<organism evidence="2 3">
    <name type="scientific">Luteitalea pratensis</name>
    <dbReference type="NCBI Taxonomy" id="1855912"/>
    <lineage>
        <taxon>Bacteria</taxon>
        <taxon>Pseudomonadati</taxon>
        <taxon>Acidobacteriota</taxon>
        <taxon>Vicinamibacteria</taxon>
        <taxon>Vicinamibacterales</taxon>
        <taxon>Vicinamibacteraceae</taxon>
        <taxon>Luteitalea</taxon>
    </lineage>
</organism>
<reference evidence="3" key="2">
    <citation type="submission" date="2016-04" db="EMBL/GenBank/DDBJ databases">
        <title>First Complete Genome Sequence of a Subdivision 6 Acidobacterium.</title>
        <authorList>
            <person name="Huang S."/>
            <person name="Vieira S."/>
            <person name="Bunk B."/>
            <person name="Riedel T."/>
            <person name="Sproeer C."/>
            <person name="Overmann J."/>
        </authorList>
    </citation>
    <scope>NUCLEOTIDE SEQUENCE [LARGE SCALE GENOMIC DNA]</scope>
    <source>
        <strain evidence="3">DSM 100886 HEG_-6_39</strain>
    </source>
</reference>
<dbReference type="STRING" id="1855912.LuPra_02265"/>
<dbReference type="EMBL" id="CP015136">
    <property type="protein sequence ID" value="AMY09056.1"/>
    <property type="molecule type" value="Genomic_DNA"/>
</dbReference>
<evidence type="ECO:0000313" key="2">
    <source>
        <dbReference type="EMBL" id="AMY09056.1"/>
    </source>
</evidence>
<proteinExistence type="predicted"/>
<evidence type="ECO:0000313" key="3">
    <source>
        <dbReference type="Proteomes" id="UP000076079"/>
    </source>
</evidence>
<evidence type="ECO:0008006" key="4">
    <source>
        <dbReference type="Google" id="ProtNLM"/>
    </source>
</evidence>
<feature type="signal peptide" evidence="1">
    <location>
        <begin position="1"/>
        <end position="32"/>
    </location>
</feature>
<accession>A0A143PKV6</accession>
<dbReference type="AlphaFoldDB" id="A0A143PKV6"/>
<dbReference type="Pfam" id="PF11937">
    <property type="entry name" value="DUF3455"/>
    <property type="match status" value="1"/>
</dbReference>
<evidence type="ECO:0000256" key="1">
    <source>
        <dbReference type="SAM" id="SignalP"/>
    </source>
</evidence>
<keyword evidence="1" id="KW-0732">Signal</keyword>
<name>A0A143PKV6_LUTPR</name>
<protein>
    <recommendedName>
        <fullName evidence="4">DUF3455 domain-containing protein</fullName>
    </recommendedName>
</protein>
<sequence precursor="true">MGAYRVPDAIMIWKHSAAAILAVLAHTSIAHAQGAVPGGLEVPAGHAPFLTAHAEGTQNYVCVLAPDGFGWQFHGPQATLANDAMTQVATHFLSPNPIEGGAARATWQHSADTSRVWAVAIANSTDAAFVAPGAIPWLLLKVVGQQGGPGGGTTLSGALFIQRTNTAGGQAPPTGCKTAQDVGRKALVPYEADYVFYQ</sequence>
<dbReference type="PANTHER" id="PTHR35567">
    <property type="entry name" value="MALATE DEHYDROGENASE (AFU_ORTHOLOGUE AFUA_2G13800)"/>
    <property type="match status" value="1"/>
</dbReference>